<sequence length="103" mass="10559">MRSAAGASKSRSSTAWTTVPRVAAALGFSGSLSITRKRYSNGHRMKSAAREGDSEAAGADFGGPSEGSAFPVVVPVVVPMAKTLRPATDSRTHTIDVRAPGTA</sequence>
<gene>
    <name evidence="2" type="ORF">SVIO_029510</name>
</gene>
<keyword evidence="3" id="KW-1185">Reference proteome</keyword>
<accession>A0A4D4L134</accession>
<dbReference type="Proteomes" id="UP000301309">
    <property type="component" value="Unassembled WGS sequence"/>
</dbReference>
<dbReference type="EMBL" id="BJHW01000001">
    <property type="protein sequence ID" value="GDY52328.1"/>
    <property type="molecule type" value="Genomic_DNA"/>
</dbReference>
<comment type="caution">
    <text evidence="2">The sequence shown here is derived from an EMBL/GenBank/DDBJ whole genome shotgun (WGS) entry which is preliminary data.</text>
</comment>
<proteinExistence type="predicted"/>
<name>A0A4D4L134_STRVO</name>
<evidence type="ECO:0000313" key="2">
    <source>
        <dbReference type="EMBL" id="GDY52328.1"/>
    </source>
</evidence>
<evidence type="ECO:0000313" key="3">
    <source>
        <dbReference type="Proteomes" id="UP000301309"/>
    </source>
</evidence>
<protein>
    <submittedName>
        <fullName evidence="2">Uncharacterized protein</fullName>
    </submittedName>
</protein>
<feature type="compositionally biased region" description="Basic residues" evidence="1">
    <location>
        <begin position="37"/>
        <end position="47"/>
    </location>
</feature>
<dbReference type="AlphaFoldDB" id="A0A4D4L134"/>
<organism evidence="2 3">
    <name type="scientific">Streptomyces violaceusniger</name>
    <dbReference type="NCBI Taxonomy" id="68280"/>
    <lineage>
        <taxon>Bacteria</taxon>
        <taxon>Bacillati</taxon>
        <taxon>Actinomycetota</taxon>
        <taxon>Actinomycetes</taxon>
        <taxon>Kitasatosporales</taxon>
        <taxon>Streptomycetaceae</taxon>
        <taxon>Streptomyces</taxon>
        <taxon>Streptomyces violaceusniger group</taxon>
    </lineage>
</organism>
<feature type="region of interest" description="Disordered" evidence="1">
    <location>
        <begin position="37"/>
        <end position="66"/>
    </location>
</feature>
<reference evidence="2 3" key="1">
    <citation type="journal article" date="2020" name="Int. J. Syst. Evol. Microbiol.">
        <title>Reclassification of Streptomyces castelarensis and Streptomyces sporoclivatus as later heterotypic synonyms of Streptomyces antimycoticus.</title>
        <authorList>
            <person name="Komaki H."/>
            <person name="Tamura T."/>
        </authorList>
    </citation>
    <scope>NUCLEOTIDE SEQUENCE [LARGE SCALE GENOMIC DNA]</scope>
    <source>
        <strain evidence="2 3">NBRC 13459</strain>
    </source>
</reference>
<evidence type="ECO:0000256" key="1">
    <source>
        <dbReference type="SAM" id="MobiDB-lite"/>
    </source>
</evidence>